<proteinExistence type="predicted"/>
<dbReference type="InterPro" id="IPR039498">
    <property type="entry name" value="NTP_transf_5"/>
</dbReference>
<dbReference type="Pfam" id="PF14907">
    <property type="entry name" value="NTP_transf_5"/>
    <property type="match status" value="1"/>
</dbReference>
<name>A0ABV0EGL7_9BURK</name>
<protein>
    <submittedName>
        <fullName evidence="1">Nucleotidyltransferase family protein</fullName>
    </submittedName>
</protein>
<accession>A0ABV0EGL7</accession>
<dbReference type="EMBL" id="JBAJEX010000010">
    <property type="protein sequence ID" value="MEO1767719.1"/>
    <property type="molecule type" value="Genomic_DNA"/>
</dbReference>
<gene>
    <name evidence="1" type="ORF">V6E02_10900</name>
</gene>
<keyword evidence="2" id="KW-1185">Reference proteome</keyword>
<dbReference type="Proteomes" id="UP001482231">
    <property type="component" value="Unassembled WGS sequence"/>
</dbReference>
<organism evidence="1 2">
    <name type="scientific">Thiobacter aerophilum</name>
    <dbReference type="NCBI Taxonomy" id="3121275"/>
    <lineage>
        <taxon>Bacteria</taxon>
        <taxon>Pseudomonadati</taxon>
        <taxon>Pseudomonadota</taxon>
        <taxon>Betaproteobacteria</taxon>
        <taxon>Burkholderiales</taxon>
        <taxon>Thiobacteraceae</taxon>
        <taxon>Thiobacter</taxon>
    </lineage>
</organism>
<evidence type="ECO:0000313" key="2">
    <source>
        <dbReference type="Proteomes" id="UP001482231"/>
    </source>
</evidence>
<comment type="caution">
    <text evidence="1">The sequence shown here is derived from an EMBL/GenBank/DDBJ whole genome shotgun (WGS) entry which is preliminary data.</text>
</comment>
<dbReference type="RefSeq" id="WP_347308831.1">
    <property type="nucleotide sequence ID" value="NZ_JBAJEX010000010.1"/>
</dbReference>
<sequence length="363" mass="40254">MAPDLLLRLLTTPAMAPALSAAQWDLALRQARRAGLMARLALVVQEAGVPVPAQAQRHLAGALTVCKRLQEALAWELARIRAALADTGAPAVLLKGAAYAAAGLPVAAGRLFGDVDLLVPREHLAVVEAALLEHGWAPMKLDPYDQRYYRQWMHEIPPLEHTRRQTVIDVHHNILPRTARHRPDPSLILDLVRPALQAPGFFVPAPVDLVIHCATHLFYEGETDRALRDLLDFDGLLRHFGPEPGFWDTLVPRAQALDLARPLYYGLRYARRVLGTPIPGEVAQAAATAAPAWPVTLAMDWLAQEGFRPKHPSCRGPFTGLAHFILYLRGHWLRMPLRLLLPHLLRKALPRRAPRPVDRAAIL</sequence>
<evidence type="ECO:0000313" key="1">
    <source>
        <dbReference type="EMBL" id="MEO1767719.1"/>
    </source>
</evidence>
<reference evidence="1 2" key="1">
    <citation type="submission" date="2024-02" db="EMBL/GenBank/DDBJ databases">
        <title>New thermophilic sulfur-oxidizing bacteria from a hot springs of the Uzon caldera (Kamchatka, Russia).</title>
        <authorList>
            <person name="Dukat A.M."/>
            <person name="Elcheninov A.G."/>
            <person name="Frolov E.N."/>
        </authorList>
    </citation>
    <scope>NUCLEOTIDE SEQUENCE [LARGE SCALE GENOMIC DNA]</scope>
    <source>
        <strain evidence="1 2">AK1</strain>
    </source>
</reference>